<organism evidence="2 3">
    <name type="scientific">Botryosphaeria dothidea</name>
    <dbReference type="NCBI Taxonomy" id="55169"/>
    <lineage>
        <taxon>Eukaryota</taxon>
        <taxon>Fungi</taxon>
        <taxon>Dikarya</taxon>
        <taxon>Ascomycota</taxon>
        <taxon>Pezizomycotina</taxon>
        <taxon>Dothideomycetes</taxon>
        <taxon>Dothideomycetes incertae sedis</taxon>
        <taxon>Botryosphaeriales</taxon>
        <taxon>Botryosphaeriaceae</taxon>
        <taxon>Botryosphaeria</taxon>
    </lineage>
</organism>
<protein>
    <recommendedName>
        <fullName evidence="4">Beta gamma crystallin protein</fullName>
    </recommendedName>
</protein>
<comment type="caution">
    <text evidence="2">The sequence shown here is derived from an EMBL/GenBank/DDBJ whole genome shotgun (WGS) entry which is preliminary data.</text>
</comment>
<evidence type="ECO:0000313" key="2">
    <source>
        <dbReference type="EMBL" id="KAF4304315.1"/>
    </source>
</evidence>
<keyword evidence="1" id="KW-0732">Signal</keyword>
<dbReference type="AlphaFoldDB" id="A0A8H4N0F7"/>
<feature type="chain" id="PRO_5034446840" description="Beta gamma crystallin protein" evidence="1">
    <location>
        <begin position="18"/>
        <end position="151"/>
    </location>
</feature>
<evidence type="ECO:0000313" key="3">
    <source>
        <dbReference type="Proteomes" id="UP000572817"/>
    </source>
</evidence>
<reference evidence="2" key="1">
    <citation type="submission" date="2020-04" db="EMBL/GenBank/DDBJ databases">
        <title>Genome Assembly and Annotation of Botryosphaeria dothidea sdau 11-99, a Latent Pathogen of Apple Fruit Ring Rot in China.</title>
        <authorList>
            <person name="Yu C."/>
            <person name="Diao Y."/>
            <person name="Lu Q."/>
            <person name="Zhao J."/>
            <person name="Cui S."/>
            <person name="Peng C."/>
            <person name="He B."/>
            <person name="Liu H."/>
        </authorList>
    </citation>
    <scope>NUCLEOTIDE SEQUENCE [LARGE SCALE GENOMIC DNA]</scope>
    <source>
        <strain evidence="2">Sdau11-99</strain>
    </source>
</reference>
<accession>A0A8H4N0F7</accession>
<dbReference type="Gene3D" id="2.60.20.10">
    <property type="entry name" value="Crystallins"/>
    <property type="match status" value="1"/>
</dbReference>
<keyword evidence="3" id="KW-1185">Reference proteome</keyword>
<evidence type="ECO:0008006" key="4">
    <source>
        <dbReference type="Google" id="ProtNLM"/>
    </source>
</evidence>
<name>A0A8H4N0F7_9PEZI</name>
<evidence type="ECO:0000256" key="1">
    <source>
        <dbReference type="SAM" id="SignalP"/>
    </source>
</evidence>
<dbReference type="Proteomes" id="UP000572817">
    <property type="component" value="Unassembled WGS sequence"/>
</dbReference>
<dbReference type="OrthoDB" id="2910287at2759"/>
<sequence>MQLQGLLIGTLSALALAAPATIDPFSLPSDNSTGQAVLIPHATNTTSNSTLEERGKKIVIWHRTRYCEHANGKGRCVNQDLKDLECYGFQPFWNNRISSAYVNPGSLCEIYDSYRCKGREGVALLMPGLMDFKTKGFNDKASSVMCRYAVQ</sequence>
<proteinExistence type="predicted"/>
<dbReference type="EMBL" id="WWBZ02000051">
    <property type="protein sequence ID" value="KAF4304315.1"/>
    <property type="molecule type" value="Genomic_DNA"/>
</dbReference>
<feature type="signal peptide" evidence="1">
    <location>
        <begin position="1"/>
        <end position="17"/>
    </location>
</feature>
<gene>
    <name evidence="2" type="ORF">GTA08_BOTSDO08487</name>
</gene>